<dbReference type="EMBL" id="CCXQ01000067">
    <property type="protein sequence ID" value="CEH11104.1"/>
    <property type="molecule type" value="Genomic_DNA"/>
</dbReference>
<feature type="transmembrane region" description="Helical" evidence="1">
    <location>
        <begin position="20"/>
        <end position="38"/>
    </location>
</feature>
<dbReference type="AlphaFoldDB" id="A0A098GJD3"/>
<evidence type="ECO:0000313" key="3">
    <source>
        <dbReference type="Proteomes" id="UP000055047"/>
    </source>
</evidence>
<accession>A0A098GJD3</accession>
<organism evidence="2 3">
    <name type="scientific">Anaplasma phagocytophilum</name>
    <name type="common">Ehrlichia phagocytophila</name>
    <dbReference type="NCBI Taxonomy" id="948"/>
    <lineage>
        <taxon>Bacteria</taxon>
        <taxon>Pseudomonadati</taxon>
        <taxon>Pseudomonadota</taxon>
        <taxon>Alphaproteobacteria</taxon>
        <taxon>Rickettsiales</taxon>
        <taxon>Anaplasmataceae</taxon>
        <taxon>Anaplasma</taxon>
        <taxon>phagocytophilum group</taxon>
    </lineage>
</organism>
<keyword evidence="1" id="KW-1133">Transmembrane helix</keyword>
<keyword evidence="1" id="KW-0472">Membrane</keyword>
<sequence length="58" mass="6881">MMLFLDRLINLLLLLPRLLVKTLFSLLRPLIFLIPISMERFVGRRRKKVVAKDTGNMR</sequence>
<reference evidence="2 3" key="1">
    <citation type="submission" date="2014-09" db="EMBL/GenBank/DDBJ databases">
        <authorList>
            <person name="Loux Valentin"/>
            <person name="Dugat Thibaut"/>
        </authorList>
    </citation>
    <scope>NUCLEOTIDE SEQUENCE [LARGE SCALE GENOMIC DNA]</scope>
    <source>
        <strain evidence="2 3">BOV-10_179</strain>
    </source>
</reference>
<name>A0A098GJD3_ANAPH</name>
<protein>
    <submittedName>
        <fullName evidence="2">p44 outermembrane protein, silent</fullName>
    </submittedName>
</protein>
<dbReference type="Proteomes" id="UP000055047">
    <property type="component" value="Unassembled WGS sequence"/>
</dbReference>
<keyword evidence="1" id="KW-0812">Transmembrane</keyword>
<evidence type="ECO:0000313" key="2">
    <source>
        <dbReference type="EMBL" id="CEH11104.1"/>
    </source>
</evidence>
<proteinExistence type="predicted"/>
<evidence type="ECO:0000256" key="1">
    <source>
        <dbReference type="SAM" id="Phobius"/>
    </source>
</evidence>
<gene>
    <name evidence="2" type="primary">p44</name>
    <name evidence="2" type="ORF">ANAPHAGO_00528</name>
</gene>